<dbReference type="PANTHER" id="PTHR43668">
    <property type="entry name" value="ALLANTOINASE"/>
    <property type="match status" value="1"/>
</dbReference>
<dbReference type="InterPro" id="IPR006680">
    <property type="entry name" value="Amidohydro-rel"/>
</dbReference>
<dbReference type="Gene3D" id="3.20.20.140">
    <property type="entry name" value="Metal-dependent hydrolases"/>
    <property type="match status" value="2"/>
</dbReference>
<dbReference type="SUPFAM" id="SSF51556">
    <property type="entry name" value="Metallo-dependent hydrolases"/>
    <property type="match status" value="2"/>
</dbReference>
<dbReference type="PANTHER" id="PTHR43668:SF2">
    <property type="entry name" value="ALLANTOINASE"/>
    <property type="match status" value="1"/>
</dbReference>
<reference evidence="4" key="1">
    <citation type="journal article" date="2023" name="Commun. Biol.">
        <title>Genome analysis of Parmales, the sister group of diatoms, reveals the evolutionary specialization of diatoms from phago-mixotrophs to photoautotrophs.</title>
        <authorList>
            <person name="Ban H."/>
            <person name="Sato S."/>
            <person name="Yoshikawa S."/>
            <person name="Yamada K."/>
            <person name="Nakamura Y."/>
            <person name="Ichinomiya M."/>
            <person name="Sato N."/>
            <person name="Blanc-Mathieu R."/>
            <person name="Endo H."/>
            <person name="Kuwata A."/>
            <person name="Ogata H."/>
        </authorList>
    </citation>
    <scope>NUCLEOTIDE SEQUENCE [LARGE SCALE GENOMIC DNA]</scope>
</reference>
<name>A0A9W7GKF5_9STRA</name>
<dbReference type="AlphaFoldDB" id="A0A9W7GKF5"/>
<comment type="caution">
    <text evidence="3">The sequence shown here is derived from an EMBL/GenBank/DDBJ whole genome shotgun (WGS) entry which is preliminary data.</text>
</comment>
<evidence type="ECO:0000313" key="3">
    <source>
        <dbReference type="EMBL" id="GMI45480.1"/>
    </source>
</evidence>
<dbReference type="Pfam" id="PF01979">
    <property type="entry name" value="Amidohydro_1"/>
    <property type="match status" value="1"/>
</dbReference>
<dbReference type="GO" id="GO:0006145">
    <property type="term" value="P:purine nucleobase catabolic process"/>
    <property type="evidence" value="ECO:0007669"/>
    <property type="project" value="TreeGrafter"/>
</dbReference>
<feature type="region of interest" description="Disordered" evidence="1">
    <location>
        <begin position="771"/>
        <end position="835"/>
    </location>
</feature>
<dbReference type="Proteomes" id="UP001165065">
    <property type="component" value="Unassembled WGS sequence"/>
</dbReference>
<evidence type="ECO:0000259" key="2">
    <source>
        <dbReference type="Pfam" id="PF01979"/>
    </source>
</evidence>
<dbReference type="OrthoDB" id="1924787at2759"/>
<feature type="region of interest" description="Disordered" evidence="1">
    <location>
        <begin position="100"/>
        <end position="123"/>
    </location>
</feature>
<dbReference type="GO" id="GO:0004038">
    <property type="term" value="F:allantoinase activity"/>
    <property type="evidence" value="ECO:0007669"/>
    <property type="project" value="TreeGrafter"/>
</dbReference>
<gene>
    <name evidence="3" type="ORF">TrCOL_g10083</name>
</gene>
<dbReference type="InterPro" id="IPR011059">
    <property type="entry name" value="Metal-dep_hydrolase_composite"/>
</dbReference>
<feature type="compositionally biased region" description="Basic and acidic residues" evidence="1">
    <location>
        <begin position="113"/>
        <end position="123"/>
    </location>
</feature>
<evidence type="ECO:0000313" key="4">
    <source>
        <dbReference type="Proteomes" id="UP001165065"/>
    </source>
</evidence>
<feature type="compositionally biased region" description="Acidic residues" evidence="1">
    <location>
        <begin position="102"/>
        <end position="112"/>
    </location>
</feature>
<dbReference type="InterPro" id="IPR050138">
    <property type="entry name" value="DHOase/Allantoinase_Hydrolase"/>
</dbReference>
<feature type="compositionally biased region" description="Polar residues" evidence="1">
    <location>
        <begin position="791"/>
        <end position="813"/>
    </location>
</feature>
<proteinExistence type="predicted"/>
<protein>
    <recommendedName>
        <fullName evidence="2">Amidohydrolase-related domain-containing protein</fullName>
    </recommendedName>
</protein>
<dbReference type="EMBL" id="BRYA01000249">
    <property type="protein sequence ID" value="GMI45480.1"/>
    <property type="molecule type" value="Genomic_DNA"/>
</dbReference>
<feature type="domain" description="Amidohydrolase-related" evidence="2">
    <location>
        <begin position="990"/>
        <end position="1138"/>
    </location>
</feature>
<feature type="compositionally biased region" description="Low complexity" evidence="1">
    <location>
        <begin position="333"/>
        <end position="346"/>
    </location>
</feature>
<feature type="region of interest" description="Disordered" evidence="1">
    <location>
        <begin position="333"/>
        <end position="369"/>
    </location>
</feature>
<keyword evidence="4" id="KW-1185">Reference proteome</keyword>
<feature type="compositionally biased region" description="Low complexity" evidence="1">
    <location>
        <begin position="696"/>
        <end position="705"/>
    </location>
</feature>
<feature type="region of interest" description="Disordered" evidence="1">
    <location>
        <begin position="386"/>
        <end position="444"/>
    </location>
</feature>
<sequence>MPYVPPATSSAQSFTCHLVRALIIVDSSKGIIHSTHRSPTPKIISNCHALLPGLEIKDVGSAVVMPGLIDVAASFCEPGINIPKSLLSNTLQSKGYLYMRDDEGEDDDDGDCGGDKSGGRGVKEEGTKVWEGFVNGTKGAAAGGITTVADFPSHGHSVPVHNVHTLESKIRVSRSKIHVDVGFYALATPINVFGRGESSILRILDAGAVGVVGYLSKQTTTTPALSGHDWDSLMHILNSYNISRKWKHPIPLMLNPVLMKDERRLVVDPLYMVENPYDLLGAASNQTFFNHSGGFTGGATINYGSRSQSSSIDASPVEPELAEIINKKRSLESGSMASDFSSQSSSLDNLDQEALKSPPSEATPHIRNRGLKDLLSTSSSPIAMKNVNLASEPNPRAHRDTPNTSNMKNDARRARNRLSPLLNERVSPTSSFSPSRPPSNNSSQKDLHEFMAFDMEDIEGSAQPVYVQAAPRNYRGSRDEVESMKHVEDHLTNKKGQGNDAVSDMLDASKQALEECLNFDGTFEENTFDFANLALTEGGGDTNTNAAGQGQLLLGHISSTSPSKMEASQLPPKEINYENPMITTIESYSTTSRFLEVGRGERRSVDSEAALERQAGLVADDEGKEWAEVDVSSRLRWDEDPDLNYTSPLNDSLDFNSQASRAMSPSRGLSSSVKATLLDMERKTYKYNGKGKRGSIKSSQSSSDNDLSDNEHNLSRSVGWADSEGLSEESLRIFRKKSADLMSSSSGNEMIESLKGVVSGLSRAESDSSAAVSVNSSSSAAAARPRTQSAGSVNSNPSPIASSRSTHQLSPSTRRQHSPIATVKTGGSSREKKLSKFRPPPIITFKESDTLTALAMCREYLLYLHDFPSSFEEAGITSVTSYRYTNSGRKTRGGKPTVAVQMFSLSSMNGCTRLRRAIEGTKKPVSNELTIDPIENAKMAENSGKWLEHWPRFAQLQGSSACYYFTHDSGQVESGDTRIKAWPPVRRFQHRKNLWKNLESGVLSIVTSGHMPVDPDLKLSRDGDFYRAAAGVNSIEMMLPAMWTAACERSTEEEKRDRDEFALILLAERMCVAPAKFLGVANRKGSLASGMDADICIWDPDQTFVVNKNGHRLQSKYLGSIYDGKEMKGVVKQTYLRGHCVFDKDREGDAFLQKPRGEVVCGNGNRAGFDDIRGPFD</sequence>
<dbReference type="SUPFAM" id="SSF51338">
    <property type="entry name" value="Composite domain of metallo-dependent hydrolases"/>
    <property type="match status" value="1"/>
</dbReference>
<dbReference type="InterPro" id="IPR032466">
    <property type="entry name" value="Metal_Hydrolase"/>
</dbReference>
<dbReference type="GO" id="GO:0005737">
    <property type="term" value="C:cytoplasm"/>
    <property type="evidence" value="ECO:0007669"/>
    <property type="project" value="TreeGrafter"/>
</dbReference>
<feature type="compositionally biased region" description="Low complexity" evidence="1">
    <location>
        <begin position="771"/>
        <end position="790"/>
    </location>
</feature>
<organism evidence="3 4">
    <name type="scientific">Triparma columacea</name>
    <dbReference type="NCBI Taxonomy" id="722753"/>
    <lineage>
        <taxon>Eukaryota</taxon>
        <taxon>Sar</taxon>
        <taxon>Stramenopiles</taxon>
        <taxon>Ochrophyta</taxon>
        <taxon>Bolidophyceae</taxon>
        <taxon>Parmales</taxon>
        <taxon>Triparmaceae</taxon>
        <taxon>Triparma</taxon>
    </lineage>
</organism>
<feature type="region of interest" description="Disordered" evidence="1">
    <location>
        <begin position="688"/>
        <end position="712"/>
    </location>
</feature>
<accession>A0A9W7GKF5</accession>
<feature type="compositionally biased region" description="Low complexity" evidence="1">
    <location>
        <begin position="427"/>
        <end position="443"/>
    </location>
</feature>
<evidence type="ECO:0000256" key="1">
    <source>
        <dbReference type="SAM" id="MobiDB-lite"/>
    </source>
</evidence>